<dbReference type="PRINTS" id="PR00722">
    <property type="entry name" value="CHYMOTRYPSIN"/>
</dbReference>
<protein>
    <recommendedName>
        <fullName evidence="7">Peptidase S1 domain-containing protein</fullName>
    </recommendedName>
</protein>
<dbReference type="SUPFAM" id="SSF50494">
    <property type="entry name" value="Trypsin-like serine proteases"/>
    <property type="match status" value="1"/>
</dbReference>
<keyword evidence="2" id="KW-0378">Hydrolase</keyword>
<dbReference type="GO" id="GO:0004252">
    <property type="term" value="F:serine-type endopeptidase activity"/>
    <property type="evidence" value="ECO:0007669"/>
    <property type="project" value="InterPro"/>
</dbReference>
<evidence type="ECO:0000259" key="7">
    <source>
        <dbReference type="PROSITE" id="PS50240"/>
    </source>
</evidence>
<dbReference type="InterPro" id="IPR001254">
    <property type="entry name" value="Trypsin_dom"/>
</dbReference>
<feature type="signal peptide" evidence="6">
    <location>
        <begin position="1"/>
        <end position="23"/>
    </location>
</feature>
<sequence>MCLSSKVALIVALAAVGFPSARANNSTDEDEYGNMVVGGFKVDTEAVPYQVALFRGDSLICGGTIIGPRWVLTSYHCVNSMNSSQFFVVVGTDKPREGRKIPVVDIFLHPDVEHNQLYDMALLKLAKPLQFDKKVNCVQLLQSPEAIVEGKPAYISGFGSTSEFAHDSPLKAATVDLLPWEVCAKTYPFLMQHFMICAGFKGGKVDSCQGDSGGPLVMDVASEREQNSGLPDLECSSTRGVQGPLLHIRFGTLPDLSLVTILMVMRGSELFRTSPAVPAAAIKGSRHAQKRPRTIHQLNRAAPKPMAFVLGTVGPRERESGGGGDHTDLFSCACGNFVSPDRAQ</sequence>
<reference evidence="9" key="1">
    <citation type="submission" date="2014-01" db="EMBL/GenBank/DDBJ databases">
        <title>The Genome Sequence of Anopheles farauti FAR1 (V2).</title>
        <authorList>
            <consortium name="The Broad Institute Genomics Platform"/>
            <person name="Neafsey D.E."/>
            <person name="Besansky N."/>
            <person name="Howell P."/>
            <person name="Walton C."/>
            <person name="Young S.K."/>
            <person name="Zeng Q."/>
            <person name="Gargeya S."/>
            <person name="Fitzgerald M."/>
            <person name="Haas B."/>
            <person name="Abouelleil A."/>
            <person name="Allen A.W."/>
            <person name="Alvarado L."/>
            <person name="Arachchi H.M."/>
            <person name="Berlin A.M."/>
            <person name="Chapman S.B."/>
            <person name="Gainer-Dewar J."/>
            <person name="Goldberg J."/>
            <person name="Griggs A."/>
            <person name="Gujja S."/>
            <person name="Hansen M."/>
            <person name="Howarth C."/>
            <person name="Imamovic A."/>
            <person name="Ireland A."/>
            <person name="Larimer J."/>
            <person name="McCowan C."/>
            <person name="Murphy C."/>
            <person name="Pearson M."/>
            <person name="Poon T.W."/>
            <person name="Priest M."/>
            <person name="Roberts A."/>
            <person name="Saif S."/>
            <person name="Shea T."/>
            <person name="Sisk P."/>
            <person name="Sykes S."/>
            <person name="Wortman J."/>
            <person name="Nusbaum C."/>
            <person name="Birren B."/>
        </authorList>
    </citation>
    <scope>NUCLEOTIDE SEQUENCE [LARGE SCALE GENOMIC DNA]</scope>
    <source>
        <strain evidence="9">FAR1</strain>
    </source>
</reference>
<proteinExistence type="inferred from homology"/>
<dbReference type="Gene3D" id="2.40.10.10">
    <property type="entry name" value="Trypsin-like serine proteases"/>
    <property type="match status" value="2"/>
</dbReference>
<accession>A0A182QEL0</accession>
<name>A0A182QEL0_9DIPT</name>
<dbReference type="FunFam" id="2.40.10.10:FF:000068">
    <property type="entry name" value="transmembrane protease serine 2"/>
    <property type="match status" value="1"/>
</dbReference>
<dbReference type="InterPro" id="IPR033116">
    <property type="entry name" value="TRYPSIN_SER"/>
</dbReference>
<comment type="similarity">
    <text evidence="5">Belongs to the peptidase S1 family. CLIP subfamily.</text>
</comment>
<feature type="domain" description="Peptidase S1" evidence="7">
    <location>
        <begin position="36"/>
        <end position="236"/>
    </location>
</feature>
<dbReference type="InterPro" id="IPR043504">
    <property type="entry name" value="Peptidase_S1_PA_chymotrypsin"/>
</dbReference>
<keyword evidence="4" id="KW-1015">Disulfide bond</keyword>
<dbReference type="PANTHER" id="PTHR24264">
    <property type="entry name" value="TRYPSIN-RELATED"/>
    <property type="match status" value="1"/>
</dbReference>
<keyword evidence="3" id="KW-0720">Serine protease</keyword>
<evidence type="ECO:0000256" key="3">
    <source>
        <dbReference type="ARBA" id="ARBA00022825"/>
    </source>
</evidence>
<dbReference type="PROSITE" id="PS00135">
    <property type="entry name" value="TRYPSIN_SER"/>
    <property type="match status" value="1"/>
</dbReference>
<dbReference type="PANTHER" id="PTHR24264:SF54">
    <property type="entry name" value="PEPTIDASE S1 DOMAIN-CONTAINING PROTEIN"/>
    <property type="match status" value="1"/>
</dbReference>
<dbReference type="Pfam" id="PF00089">
    <property type="entry name" value="Trypsin"/>
    <property type="match status" value="1"/>
</dbReference>
<keyword evidence="6" id="KW-0732">Signal</keyword>
<evidence type="ECO:0000256" key="2">
    <source>
        <dbReference type="ARBA" id="ARBA00022801"/>
    </source>
</evidence>
<dbReference type="VEuPathDB" id="VectorBase:AFAF008574"/>
<organism evidence="8 9">
    <name type="scientific">Anopheles farauti</name>
    <dbReference type="NCBI Taxonomy" id="69004"/>
    <lineage>
        <taxon>Eukaryota</taxon>
        <taxon>Metazoa</taxon>
        <taxon>Ecdysozoa</taxon>
        <taxon>Arthropoda</taxon>
        <taxon>Hexapoda</taxon>
        <taxon>Insecta</taxon>
        <taxon>Pterygota</taxon>
        <taxon>Neoptera</taxon>
        <taxon>Endopterygota</taxon>
        <taxon>Diptera</taxon>
        <taxon>Nematocera</taxon>
        <taxon>Culicoidea</taxon>
        <taxon>Culicidae</taxon>
        <taxon>Anophelinae</taxon>
        <taxon>Anopheles</taxon>
    </lineage>
</organism>
<dbReference type="EMBL" id="AXCN02000789">
    <property type="status" value="NOT_ANNOTATED_CDS"/>
    <property type="molecule type" value="Genomic_DNA"/>
</dbReference>
<dbReference type="InterPro" id="IPR001314">
    <property type="entry name" value="Peptidase_S1A"/>
</dbReference>
<keyword evidence="9" id="KW-1185">Reference proteome</keyword>
<dbReference type="Proteomes" id="UP000075886">
    <property type="component" value="Unassembled WGS sequence"/>
</dbReference>
<evidence type="ECO:0000256" key="5">
    <source>
        <dbReference type="ARBA" id="ARBA00024195"/>
    </source>
</evidence>
<dbReference type="InterPro" id="IPR050127">
    <property type="entry name" value="Serine_Proteases_S1"/>
</dbReference>
<dbReference type="AlphaFoldDB" id="A0A182QEL0"/>
<dbReference type="EnsemblMetazoa" id="AFAF008574-RA">
    <property type="protein sequence ID" value="AFAF008574-PA"/>
    <property type="gene ID" value="AFAF008574"/>
</dbReference>
<dbReference type="STRING" id="69004.A0A182QEL0"/>
<evidence type="ECO:0000313" key="9">
    <source>
        <dbReference type="Proteomes" id="UP000075886"/>
    </source>
</evidence>
<evidence type="ECO:0000256" key="4">
    <source>
        <dbReference type="ARBA" id="ARBA00023157"/>
    </source>
</evidence>
<dbReference type="CDD" id="cd00190">
    <property type="entry name" value="Tryp_SPc"/>
    <property type="match status" value="1"/>
</dbReference>
<dbReference type="PROSITE" id="PS50240">
    <property type="entry name" value="TRYPSIN_DOM"/>
    <property type="match status" value="1"/>
</dbReference>
<dbReference type="GO" id="GO:0005615">
    <property type="term" value="C:extracellular space"/>
    <property type="evidence" value="ECO:0007669"/>
    <property type="project" value="TreeGrafter"/>
</dbReference>
<feature type="chain" id="PRO_5008132794" description="Peptidase S1 domain-containing protein" evidence="6">
    <location>
        <begin position="24"/>
        <end position="344"/>
    </location>
</feature>
<reference evidence="8" key="2">
    <citation type="submission" date="2020-05" db="UniProtKB">
        <authorList>
            <consortium name="EnsemblMetazoa"/>
        </authorList>
    </citation>
    <scope>IDENTIFICATION</scope>
    <source>
        <strain evidence="8">FAR1</strain>
    </source>
</reference>
<dbReference type="SMART" id="SM00020">
    <property type="entry name" value="Tryp_SPc"/>
    <property type="match status" value="1"/>
</dbReference>
<dbReference type="GO" id="GO:0006508">
    <property type="term" value="P:proteolysis"/>
    <property type="evidence" value="ECO:0007669"/>
    <property type="project" value="UniProtKB-KW"/>
</dbReference>
<keyword evidence="1" id="KW-0645">Protease</keyword>
<evidence type="ECO:0000256" key="6">
    <source>
        <dbReference type="SAM" id="SignalP"/>
    </source>
</evidence>
<evidence type="ECO:0000256" key="1">
    <source>
        <dbReference type="ARBA" id="ARBA00022670"/>
    </source>
</evidence>
<evidence type="ECO:0000313" key="8">
    <source>
        <dbReference type="EnsemblMetazoa" id="AFAF008574-PA"/>
    </source>
</evidence>
<dbReference type="InterPro" id="IPR009003">
    <property type="entry name" value="Peptidase_S1_PA"/>
</dbReference>